<reference evidence="1" key="1">
    <citation type="submission" date="2021-01" db="EMBL/GenBank/DDBJ databases">
        <title>Adiantum capillus-veneris genome.</title>
        <authorList>
            <person name="Fang Y."/>
            <person name="Liao Q."/>
        </authorList>
    </citation>
    <scope>NUCLEOTIDE SEQUENCE</scope>
    <source>
        <strain evidence="1">H3</strain>
        <tissue evidence="1">Leaf</tissue>
    </source>
</reference>
<accession>A0A9D4Z6R0</accession>
<gene>
    <name evidence="1" type="ORF">GOP47_0022021</name>
</gene>
<name>A0A9D4Z6R0_ADICA</name>
<protein>
    <submittedName>
        <fullName evidence="1">Uncharacterized protein</fullName>
    </submittedName>
</protein>
<dbReference type="EMBL" id="JABFUD020000021">
    <property type="protein sequence ID" value="KAI5063474.1"/>
    <property type="molecule type" value="Genomic_DNA"/>
</dbReference>
<dbReference type="AlphaFoldDB" id="A0A9D4Z6R0"/>
<organism evidence="1 2">
    <name type="scientific">Adiantum capillus-veneris</name>
    <name type="common">Maidenhair fern</name>
    <dbReference type="NCBI Taxonomy" id="13818"/>
    <lineage>
        <taxon>Eukaryota</taxon>
        <taxon>Viridiplantae</taxon>
        <taxon>Streptophyta</taxon>
        <taxon>Embryophyta</taxon>
        <taxon>Tracheophyta</taxon>
        <taxon>Polypodiopsida</taxon>
        <taxon>Polypodiidae</taxon>
        <taxon>Polypodiales</taxon>
        <taxon>Pteridineae</taxon>
        <taxon>Pteridaceae</taxon>
        <taxon>Vittarioideae</taxon>
        <taxon>Adiantum</taxon>
    </lineage>
</organism>
<keyword evidence="2" id="KW-1185">Reference proteome</keyword>
<dbReference type="Proteomes" id="UP000886520">
    <property type="component" value="Chromosome 21"/>
</dbReference>
<evidence type="ECO:0000313" key="2">
    <source>
        <dbReference type="Proteomes" id="UP000886520"/>
    </source>
</evidence>
<sequence>MHEETEVLQKVTWERIAEPEETWEIEGIVELEELEQEVTWEMEGLNPSEYLPSSAPPLLLFVYLEALAS</sequence>
<proteinExistence type="predicted"/>
<evidence type="ECO:0000313" key="1">
    <source>
        <dbReference type="EMBL" id="KAI5063474.1"/>
    </source>
</evidence>
<comment type="caution">
    <text evidence="1">The sequence shown here is derived from an EMBL/GenBank/DDBJ whole genome shotgun (WGS) entry which is preliminary data.</text>
</comment>